<gene>
    <name evidence="3" type="ORF">E6O75_ATG03407</name>
</gene>
<dbReference type="GO" id="GO:0003676">
    <property type="term" value="F:nucleic acid binding"/>
    <property type="evidence" value="ECO:0007669"/>
    <property type="project" value="InterPro"/>
</dbReference>
<sequence>MAIPHPTRFEVDQTKTTVVDVASWTQEALKSLDLNAPVRGTSVALAIPLDDGPEAEGQPGISAGEAVRSGHVLRRKISNRDSLRHRETLLKGKEGSRQRRRWENDRLLGNPHAQPPQPSDWQIRPTHPVHHVPYYLAPLWDAGYAKQNAARKEREQRSKKNEVNGAAAVETAGKVPRELRQKLKRSKAAKGMLHDLEKEVRSFVEKWEVKCKRMEEDGIIEPDSEEEDEIVFIGRNGEMHDMPSSPRSSEEILELEREKLVFDSLEGDLGAGFGRWLVHSLGQYYGLNTFSVTVGQRREAYVAVKEVKLKTGRRKSFVNPLPRPLWAMV</sequence>
<dbReference type="PANTHER" id="PTHR32019:SF2">
    <property type="entry name" value="R3H DOMAIN-CONTAINING PROTEIN 4"/>
    <property type="match status" value="1"/>
</dbReference>
<feature type="compositionally biased region" description="Basic and acidic residues" evidence="1">
    <location>
        <begin position="150"/>
        <end position="162"/>
    </location>
</feature>
<dbReference type="InterPro" id="IPR036867">
    <property type="entry name" value="R3H_dom_sf"/>
</dbReference>
<reference evidence="3 4" key="1">
    <citation type="submission" date="2019-04" db="EMBL/GenBank/DDBJ databases">
        <title>High contiguity whole genome sequence and gene annotation resource for two Venturia nashicola isolates.</title>
        <authorList>
            <person name="Prokchorchik M."/>
            <person name="Won K."/>
            <person name="Lee Y."/>
            <person name="Choi E.D."/>
            <person name="Segonzac C."/>
            <person name="Sohn K.H."/>
        </authorList>
    </citation>
    <scope>NUCLEOTIDE SEQUENCE [LARGE SCALE GENOMIC DNA]</scope>
    <source>
        <strain evidence="3 4">PRI2</strain>
    </source>
</reference>
<dbReference type="Pfam" id="PF13902">
    <property type="entry name" value="R3H-assoc"/>
    <property type="match status" value="1"/>
</dbReference>
<evidence type="ECO:0000259" key="2">
    <source>
        <dbReference type="Pfam" id="PF13902"/>
    </source>
</evidence>
<comment type="caution">
    <text evidence="3">The sequence shown here is derived from an EMBL/GenBank/DDBJ whole genome shotgun (WGS) entry which is preliminary data.</text>
</comment>
<dbReference type="InterPro" id="IPR025952">
    <property type="entry name" value="R3H-assoc_dom"/>
</dbReference>
<dbReference type="SUPFAM" id="SSF82708">
    <property type="entry name" value="R3H domain"/>
    <property type="match status" value="1"/>
</dbReference>
<dbReference type="Proteomes" id="UP000298493">
    <property type="component" value="Unassembled WGS sequence"/>
</dbReference>
<dbReference type="EMBL" id="SNSC02000006">
    <property type="protein sequence ID" value="TID23771.1"/>
    <property type="molecule type" value="Genomic_DNA"/>
</dbReference>
<evidence type="ECO:0000313" key="4">
    <source>
        <dbReference type="Proteomes" id="UP000298493"/>
    </source>
</evidence>
<accession>A0A4Z1PF19</accession>
<dbReference type="InterPro" id="IPR039629">
    <property type="entry name" value="R3HDM4"/>
</dbReference>
<feature type="domain" description="R3H-associated N-terminal" evidence="2">
    <location>
        <begin position="76"/>
        <end position="185"/>
    </location>
</feature>
<dbReference type="OrthoDB" id="10256743at2759"/>
<proteinExistence type="predicted"/>
<protein>
    <submittedName>
        <fullName evidence="3">Rab GDP-dissociation inhibitor</fullName>
    </submittedName>
</protein>
<keyword evidence="4" id="KW-1185">Reference proteome</keyword>
<name>A0A4Z1PF19_9PEZI</name>
<evidence type="ECO:0000313" key="3">
    <source>
        <dbReference type="EMBL" id="TID23771.1"/>
    </source>
</evidence>
<organism evidence="3 4">
    <name type="scientific">Venturia nashicola</name>
    <dbReference type="NCBI Taxonomy" id="86259"/>
    <lineage>
        <taxon>Eukaryota</taxon>
        <taxon>Fungi</taxon>
        <taxon>Dikarya</taxon>
        <taxon>Ascomycota</taxon>
        <taxon>Pezizomycotina</taxon>
        <taxon>Dothideomycetes</taxon>
        <taxon>Pleosporomycetidae</taxon>
        <taxon>Venturiales</taxon>
        <taxon>Venturiaceae</taxon>
        <taxon>Venturia</taxon>
    </lineage>
</organism>
<dbReference type="AlphaFoldDB" id="A0A4Z1PF19"/>
<feature type="region of interest" description="Disordered" evidence="1">
    <location>
        <begin position="148"/>
        <end position="169"/>
    </location>
</feature>
<evidence type="ECO:0000256" key="1">
    <source>
        <dbReference type="SAM" id="MobiDB-lite"/>
    </source>
</evidence>
<dbReference type="PANTHER" id="PTHR32019">
    <property type="entry name" value="R3H DOMAIN-CONTAINING PROTEIN 4"/>
    <property type="match status" value="1"/>
</dbReference>